<organism evidence="2 3">
    <name type="scientific">Nocardioides perillae</name>
    <dbReference type="NCBI Taxonomy" id="1119534"/>
    <lineage>
        <taxon>Bacteria</taxon>
        <taxon>Bacillati</taxon>
        <taxon>Actinomycetota</taxon>
        <taxon>Actinomycetes</taxon>
        <taxon>Propionibacteriales</taxon>
        <taxon>Nocardioidaceae</taxon>
        <taxon>Nocardioides</taxon>
    </lineage>
</organism>
<evidence type="ECO:0000259" key="1">
    <source>
        <dbReference type="PROSITE" id="PS50801"/>
    </source>
</evidence>
<feature type="domain" description="STAS" evidence="1">
    <location>
        <begin position="17"/>
        <end position="102"/>
    </location>
</feature>
<comment type="caution">
    <text evidence="2">The sequence shown here is derived from an EMBL/GenBank/DDBJ whole genome shotgun (WGS) entry which is preliminary data.</text>
</comment>
<keyword evidence="3" id="KW-1185">Reference proteome</keyword>
<name>A0A7Y9RR72_9ACTN</name>
<evidence type="ECO:0000313" key="3">
    <source>
        <dbReference type="Proteomes" id="UP000544110"/>
    </source>
</evidence>
<dbReference type="EMBL" id="JACCAC010000001">
    <property type="protein sequence ID" value="NYG53914.1"/>
    <property type="molecule type" value="Genomic_DNA"/>
</dbReference>
<dbReference type="CDD" id="cd07043">
    <property type="entry name" value="STAS_anti-anti-sigma_factors"/>
    <property type="match status" value="1"/>
</dbReference>
<accession>A0A7Y9RR72</accession>
<dbReference type="InterPro" id="IPR036513">
    <property type="entry name" value="STAS_dom_sf"/>
</dbReference>
<dbReference type="Gene3D" id="3.30.750.24">
    <property type="entry name" value="STAS domain"/>
    <property type="match status" value="1"/>
</dbReference>
<dbReference type="AlphaFoldDB" id="A0A7Y9RR72"/>
<dbReference type="Pfam" id="PF01740">
    <property type="entry name" value="STAS"/>
    <property type="match status" value="1"/>
</dbReference>
<dbReference type="Proteomes" id="UP000544110">
    <property type="component" value="Unassembled WGS sequence"/>
</dbReference>
<reference evidence="2 3" key="1">
    <citation type="submission" date="2020-07" db="EMBL/GenBank/DDBJ databases">
        <title>Sequencing the genomes of 1000 actinobacteria strains.</title>
        <authorList>
            <person name="Klenk H.-P."/>
        </authorList>
    </citation>
    <scope>NUCLEOTIDE SEQUENCE [LARGE SCALE GENOMIC DNA]</scope>
    <source>
        <strain evidence="2 3">DSM 24552</strain>
    </source>
</reference>
<dbReference type="PROSITE" id="PS50801">
    <property type="entry name" value="STAS"/>
    <property type="match status" value="1"/>
</dbReference>
<sequence length="102" mass="10822">MRTEDPAYAAELTGSKLRVRGELDSGAVDLFARDLDAATDGGRRSVVVDLAATSFICSRAIAHLVAARRACLPHGADLTVVSEADGFVARVLDLCEVEHSPR</sequence>
<dbReference type="SUPFAM" id="SSF52091">
    <property type="entry name" value="SpoIIaa-like"/>
    <property type="match status" value="1"/>
</dbReference>
<dbReference type="RefSeq" id="WP_179516648.1">
    <property type="nucleotide sequence ID" value="NZ_JACCAC010000001.1"/>
</dbReference>
<proteinExistence type="predicted"/>
<evidence type="ECO:0000313" key="2">
    <source>
        <dbReference type="EMBL" id="NYG53914.1"/>
    </source>
</evidence>
<dbReference type="InterPro" id="IPR002645">
    <property type="entry name" value="STAS_dom"/>
</dbReference>
<gene>
    <name evidence="2" type="ORF">BJ989_000218</name>
</gene>
<protein>
    <submittedName>
        <fullName evidence="2">Anti-anti-sigma factor</fullName>
    </submittedName>
</protein>